<evidence type="ECO:0000313" key="4">
    <source>
        <dbReference type="Proteomes" id="UP000652755"/>
    </source>
</evidence>
<dbReference type="InterPro" id="IPR008756">
    <property type="entry name" value="Peptidase_M56"/>
</dbReference>
<feature type="domain" description="Peptidase M56" evidence="2">
    <location>
        <begin position="160"/>
        <end position="258"/>
    </location>
</feature>
<dbReference type="RefSeq" id="WP_187071945.1">
    <property type="nucleotide sequence ID" value="NZ_JACRYL010000011.1"/>
</dbReference>
<proteinExistence type="predicted"/>
<evidence type="ECO:0000256" key="1">
    <source>
        <dbReference type="SAM" id="Phobius"/>
    </source>
</evidence>
<feature type="transmembrane region" description="Helical" evidence="1">
    <location>
        <begin position="98"/>
        <end position="117"/>
    </location>
</feature>
<keyword evidence="4" id="KW-1185">Reference proteome</keyword>
<name>A0ABR7KTX2_9SPHI</name>
<comment type="caution">
    <text evidence="3">The sequence shown here is derived from an EMBL/GenBank/DDBJ whole genome shotgun (WGS) entry which is preliminary data.</text>
</comment>
<dbReference type="Pfam" id="PF13585">
    <property type="entry name" value="CHU_C"/>
    <property type="match status" value="1"/>
</dbReference>
<evidence type="ECO:0000313" key="3">
    <source>
        <dbReference type="EMBL" id="MBC6111490.1"/>
    </source>
</evidence>
<dbReference type="EMBL" id="JACRYL010000011">
    <property type="protein sequence ID" value="MBC6111490.1"/>
    <property type="molecule type" value="Genomic_DNA"/>
</dbReference>
<feature type="transmembrane region" description="Helical" evidence="1">
    <location>
        <begin position="6"/>
        <end position="25"/>
    </location>
</feature>
<gene>
    <name evidence="3" type="ORF">H7U22_13780</name>
</gene>
<feature type="transmembrane region" description="Helical" evidence="1">
    <location>
        <begin position="271"/>
        <end position="289"/>
    </location>
</feature>
<protein>
    <submittedName>
        <fullName evidence="3">Gliding motility-associated C-terminal domain-containing protein</fullName>
    </submittedName>
</protein>
<evidence type="ECO:0000259" key="2">
    <source>
        <dbReference type="Pfam" id="PF05569"/>
    </source>
</evidence>
<keyword evidence="1" id="KW-1133">Transmembrane helix</keyword>
<feature type="transmembrane region" description="Helical" evidence="1">
    <location>
        <begin position="37"/>
        <end position="57"/>
    </location>
</feature>
<keyword evidence="1" id="KW-0812">Transmembrane</keyword>
<dbReference type="CDD" id="cd07341">
    <property type="entry name" value="M56_BlaR1_MecR1_like"/>
    <property type="match status" value="1"/>
</dbReference>
<organism evidence="3 4">
    <name type="scientific">Pedobacter fastidiosus</name>
    <dbReference type="NCBI Taxonomy" id="2765361"/>
    <lineage>
        <taxon>Bacteria</taxon>
        <taxon>Pseudomonadati</taxon>
        <taxon>Bacteroidota</taxon>
        <taxon>Sphingobacteriia</taxon>
        <taxon>Sphingobacteriales</taxon>
        <taxon>Sphingobacteriaceae</taxon>
        <taxon>Pedobacter</taxon>
    </lineage>
</organism>
<dbReference type="Pfam" id="PF05569">
    <property type="entry name" value="Peptidase_M56"/>
    <property type="match status" value="1"/>
</dbReference>
<sequence>MMNWFYYLLEANLYLILFYGFYRLFLHKETFYSVNRFYLLATSLLAFILPIMQVSYFKKPEVLEINYAPIQEIDQLNVQFSKLQAPNESIFTLNNTLITIYSAVAILFLFKFIFSIYKIMRMQKGEFKILENGVKLIDLKGSKVAFSFFNLLFLDPLLPEKCTILKHEFVHIKQKHSVDVMFFEILQIINWFNPITYFIKEDVKLIHEYLADEEITNYDVEKYDYALFLIKNSTGIQDLALTNQIFSSSILKRRISMLNQKKSAKWARLKLLFALPIIGGILCLSTMAFTKDYGLVDLFPKNIKSTQDTSKIKYTTMKNLDKNSKLFTTEVSVNAQRNKQTSREKRLIIINGEKIEDNNKFFAAANYDKKTELSAEEATKKYGYGAKYGAIELSGKNIEVLKDFPKPPPNKENQKIGTLEKTVLLPPPPPIDIKNNNLNKPYNIDIVMNRSEREKLVSPATEKGKKSISIYTTRGEKVFITSDYKNDWDGKINSFTKKPLPEGNYSYELIITQGNGAKSKIIRGYITLM</sequence>
<accession>A0ABR7KTX2</accession>
<reference evidence="3 4" key="1">
    <citation type="submission" date="2020-08" db="EMBL/GenBank/DDBJ databases">
        <authorList>
            <person name="Sun Q."/>
            <person name="Inoue M."/>
        </authorList>
    </citation>
    <scope>NUCLEOTIDE SEQUENCE [LARGE SCALE GENOMIC DNA]</scope>
    <source>
        <strain evidence="3 4">CCM 8938</strain>
    </source>
</reference>
<dbReference type="Proteomes" id="UP000652755">
    <property type="component" value="Unassembled WGS sequence"/>
</dbReference>
<keyword evidence="1" id="KW-0472">Membrane</keyword>